<protein>
    <recommendedName>
        <fullName evidence="1">ATP adenylyltransferase C-terminal domain-containing protein</fullName>
    </recommendedName>
</protein>
<accession>A0A2W4U7W4</accession>
<proteinExistence type="predicted"/>
<gene>
    <name evidence="2" type="ORF">DCF25_12735</name>
</gene>
<reference evidence="2 3" key="2">
    <citation type="submission" date="2018-06" db="EMBL/GenBank/DDBJ databases">
        <title>Metagenomic assembly of (sub)arctic Cyanobacteria and their associated microbiome from non-axenic cultures.</title>
        <authorList>
            <person name="Baurain D."/>
        </authorList>
    </citation>
    <scope>NUCLEOTIDE SEQUENCE [LARGE SCALE GENOMIC DNA]</scope>
    <source>
        <strain evidence="2">ULC129bin1</strain>
    </source>
</reference>
<evidence type="ECO:0000259" key="1">
    <source>
        <dbReference type="Pfam" id="PF09830"/>
    </source>
</evidence>
<dbReference type="Proteomes" id="UP000249354">
    <property type="component" value="Unassembled WGS sequence"/>
</dbReference>
<evidence type="ECO:0000313" key="3">
    <source>
        <dbReference type="Proteomes" id="UP000249354"/>
    </source>
</evidence>
<dbReference type="GO" id="GO:0005737">
    <property type="term" value="C:cytoplasm"/>
    <property type="evidence" value="ECO:0007669"/>
    <property type="project" value="UniProtKB-SubCell"/>
</dbReference>
<dbReference type="InterPro" id="IPR043171">
    <property type="entry name" value="Ap4A_phos1/2-like"/>
</dbReference>
<dbReference type="PANTHER" id="PTHR20884:SF8">
    <property type="entry name" value="GDP-D-GLUCOSE PHOSPHORYLASE 1"/>
    <property type="match status" value="1"/>
</dbReference>
<dbReference type="GO" id="GO:0003877">
    <property type="term" value="F:ATP:ADP adenylyltransferase activity"/>
    <property type="evidence" value="ECO:0007669"/>
    <property type="project" value="InterPro"/>
</dbReference>
<dbReference type="PANTHER" id="PTHR20884">
    <property type="entry name" value="GDP-D-GLUCOSE PHOSPHORYLASE 1"/>
    <property type="match status" value="1"/>
</dbReference>
<evidence type="ECO:0000313" key="2">
    <source>
        <dbReference type="EMBL" id="PZO16164.1"/>
    </source>
</evidence>
<dbReference type="GO" id="GO:0005085">
    <property type="term" value="F:guanyl-nucleotide exchange factor activity"/>
    <property type="evidence" value="ECO:0007669"/>
    <property type="project" value="UniProtKB-KW"/>
</dbReference>
<dbReference type="InterPro" id="IPR036265">
    <property type="entry name" value="HIT-like_sf"/>
</dbReference>
<name>A0A2W4U7W4_9CYAN</name>
<dbReference type="AlphaFoldDB" id="A0A2W4U7W4"/>
<dbReference type="GO" id="GO:0080048">
    <property type="term" value="F:GDP-D-glucose phosphorylase activity"/>
    <property type="evidence" value="ECO:0007669"/>
    <property type="project" value="InterPro"/>
</dbReference>
<dbReference type="SUPFAM" id="SSF54197">
    <property type="entry name" value="HIT-like"/>
    <property type="match status" value="1"/>
</dbReference>
<dbReference type="EMBL" id="QBMC01000083">
    <property type="protein sequence ID" value="PZO16164.1"/>
    <property type="molecule type" value="Genomic_DNA"/>
</dbReference>
<reference evidence="3" key="1">
    <citation type="submission" date="2018-04" db="EMBL/GenBank/DDBJ databases">
        <authorList>
            <person name="Cornet L."/>
        </authorList>
    </citation>
    <scope>NUCLEOTIDE SEQUENCE [LARGE SCALE GENOMIC DNA]</scope>
</reference>
<feature type="domain" description="ATP adenylyltransferase C-terminal" evidence="1">
    <location>
        <begin position="262"/>
        <end position="316"/>
    </location>
</feature>
<dbReference type="GO" id="GO:0016787">
    <property type="term" value="F:hydrolase activity"/>
    <property type="evidence" value="ECO:0007669"/>
    <property type="project" value="UniProtKB-KW"/>
</dbReference>
<dbReference type="Gene3D" id="3.30.428.70">
    <property type="match status" value="1"/>
</dbReference>
<dbReference type="GO" id="GO:0006006">
    <property type="term" value="P:glucose metabolic process"/>
    <property type="evidence" value="ECO:0007669"/>
    <property type="project" value="TreeGrafter"/>
</dbReference>
<organism evidence="2 3">
    <name type="scientific">Leptolyngbya foveolarum</name>
    <dbReference type="NCBI Taxonomy" id="47253"/>
    <lineage>
        <taxon>Bacteria</taxon>
        <taxon>Bacillati</taxon>
        <taxon>Cyanobacteriota</taxon>
        <taxon>Cyanophyceae</taxon>
        <taxon>Leptolyngbyales</taxon>
        <taxon>Leptolyngbyaceae</taxon>
        <taxon>Leptolyngbya group</taxon>
        <taxon>Leptolyngbya</taxon>
    </lineage>
</organism>
<comment type="caution">
    <text evidence="2">The sequence shown here is derived from an EMBL/GenBank/DDBJ whole genome shotgun (WGS) entry which is preliminary data.</text>
</comment>
<dbReference type="Pfam" id="PF09830">
    <property type="entry name" value="ATP_transf"/>
    <property type="match status" value="1"/>
</dbReference>
<sequence length="340" mass="38314">MESQQNISAHLRLAWQQAVVGGELINEFQADRDAEDVQWAKGDRITFGIQQQDDHYGYYAHNLTQNCKIESAVEERAIAGLSPGVDFTCLYNGYRALRPGGARKSLGRQPDISAAPNDCRFACQDSTQPLSLLARTPLFQQSFERFTWKAYYNVAPIEPNGHFLWVPTRSARQLTHLPQVLSLPLLEDAFTLFKQLSKSFLFFNALHSGASVNHIHFQSIESDCPLPAETFPLIQETDYATPEGYPAYLMMFDPGTSARKVFKYIDLLQTQGIPFNLMMTPRFIILVPRNINFEIVSEFPGNGLASLGMCGRIITIDRAAYLSANRSSVESAFKKMSWRP</sequence>
<dbReference type="GO" id="GO:0000166">
    <property type="term" value="F:nucleotide binding"/>
    <property type="evidence" value="ECO:0007669"/>
    <property type="project" value="UniProtKB-KW"/>
</dbReference>
<dbReference type="InterPro" id="IPR026506">
    <property type="entry name" value="GDPGP"/>
</dbReference>
<dbReference type="InterPro" id="IPR019200">
    <property type="entry name" value="ATP_adenylylTrfase_C"/>
</dbReference>